<dbReference type="Gene3D" id="3.90.1170.20">
    <property type="entry name" value="Quinolinate phosphoribosyl transferase, N-terminal domain"/>
    <property type="match status" value="1"/>
</dbReference>
<keyword evidence="7 12" id="KW-0328">Glycosyltransferase</keyword>
<dbReference type="SUPFAM" id="SSF54675">
    <property type="entry name" value="Nicotinate/Quinolinate PRTase N-terminal domain-like"/>
    <property type="match status" value="1"/>
</dbReference>
<evidence type="ECO:0000256" key="3">
    <source>
        <dbReference type="ARBA" id="ARBA00009400"/>
    </source>
</evidence>
<evidence type="ECO:0000256" key="8">
    <source>
        <dbReference type="ARBA" id="ARBA00022679"/>
    </source>
</evidence>
<feature type="binding site" evidence="13">
    <location>
        <position position="202"/>
    </location>
    <ligand>
        <name>substrate</name>
    </ligand>
</feature>
<proteinExistence type="inferred from homology"/>
<dbReference type="InterPro" id="IPR037128">
    <property type="entry name" value="Quinolinate_PRibosylTase_N_sf"/>
</dbReference>
<evidence type="ECO:0000256" key="9">
    <source>
        <dbReference type="ARBA" id="ARBA00033102"/>
    </source>
</evidence>
<comment type="similarity">
    <text evidence="3 12">Belongs to the NadC/ModD family.</text>
</comment>
<dbReference type="Gene3D" id="3.20.20.70">
    <property type="entry name" value="Aldolase class I"/>
    <property type="match status" value="1"/>
</dbReference>
<feature type="binding site" evidence="13">
    <location>
        <position position="223"/>
    </location>
    <ligand>
        <name>substrate</name>
    </ligand>
</feature>
<accession>A0A348AQI5</accession>
<dbReference type="InterPro" id="IPR013785">
    <property type="entry name" value="Aldolase_TIM"/>
</dbReference>
<keyword evidence="8 12" id="KW-0808">Transferase</keyword>
<dbReference type="NCBIfam" id="TIGR00078">
    <property type="entry name" value="nadC"/>
    <property type="match status" value="1"/>
</dbReference>
<evidence type="ECO:0000256" key="13">
    <source>
        <dbReference type="PIRSR" id="PIRSR006250-1"/>
    </source>
</evidence>
<evidence type="ECO:0000256" key="7">
    <source>
        <dbReference type="ARBA" id="ARBA00022676"/>
    </source>
</evidence>
<dbReference type="Pfam" id="PF01729">
    <property type="entry name" value="QRPTase_C"/>
    <property type="match status" value="1"/>
</dbReference>
<dbReference type="KEGG" id="mana:MAMMFC1_04045"/>
<dbReference type="InterPro" id="IPR004393">
    <property type="entry name" value="NadC"/>
</dbReference>
<evidence type="ECO:0000259" key="14">
    <source>
        <dbReference type="Pfam" id="PF01729"/>
    </source>
</evidence>
<feature type="binding site" evidence="13">
    <location>
        <begin position="246"/>
        <end position="248"/>
    </location>
    <ligand>
        <name>substrate</name>
    </ligand>
</feature>
<feature type="domain" description="Quinolinate phosphoribosyl transferase C-terminal" evidence="14">
    <location>
        <begin position="117"/>
        <end position="282"/>
    </location>
</feature>
<feature type="domain" description="Quinolinate phosphoribosyl transferase N-terminal" evidence="15">
    <location>
        <begin position="30"/>
        <end position="114"/>
    </location>
</feature>
<dbReference type="EC" id="2.4.2.19" evidence="5"/>
<evidence type="ECO:0000259" key="15">
    <source>
        <dbReference type="Pfam" id="PF02749"/>
    </source>
</evidence>
<evidence type="ECO:0000313" key="16">
    <source>
        <dbReference type="EMBL" id="BBB93333.1"/>
    </source>
</evidence>
<feature type="binding site" evidence="13">
    <location>
        <position position="172"/>
    </location>
    <ligand>
        <name>substrate</name>
    </ligand>
</feature>
<reference evidence="16 17" key="1">
    <citation type="journal article" date="2018" name="Int. J. Syst. Evol. Microbiol.">
        <title>Methylomusa anaerophila gen. nov., sp. nov., an anaerobic methanol-utilizing bacterium isolated from a microbial fuel cell.</title>
        <authorList>
            <person name="Amano N."/>
            <person name="Yamamuro A."/>
            <person name="Miyahara M."/>
            <person name="Kouzuma A."/>
            <person name="Abe T."/>
            <person name="Watanabe K."/>
        </authorList>
    </citation>
    <scope>NUCLEOTIDE SEQUENCE [LARGE SCALE GENOMIC DNA]</scope>
    <source>
        <strain evidence="16 17">MMFC1</strain>
    </source>
</reference>
<gene>
    <name evidence="16" type="primary">nadC</name>
    <name evidence="16" type="ORF">MAMMFC1_04045</name>
</gene>
<feature type="binding site" evidence="13">
    <location>
        <begin position="138"/>
        <end position="140"/>
    </location>
    <ligand>
        <name>substrate</name>
    </ligand>
</feature>
<dbReference type="FunFam" id="3.20.20.70:FF:000030">
    <property type="entry name" value="Nicotinate-nucleotide pyrophosphorylase, carboxylating"/>
    <property type="match status" value="1"/>
</dbReference>
<sequence>MGKAGDMAMNQLTVDDILRRALQEDIGFGDLTSEAIFAEGHYSRGYLLAKEDLVLAGMEVFTRVFVLLDDRIKVSSRYVDGDRVSEGEKFAALEGPTRALLMGERVALNFMQRLAGIATQTSRYVAAARGYGAIITDTRKTTPGLRMLEKYAVAVGGGSNHRFGLDSMVMIKDNHIKAAGGISAAINQIRERVSPFIKIEVETETLEQVREAVAAGVDVIMLDNMPIAVIKEAVDMIRGRALIEVSGNVTLERIGDLAAAGVDIISSGALTHSVKAADISMKLE</sequence>
<dbReference type="PIRSF" id="PIRSF006250">
    <property type="entry name" value="NadC_ModD"/>
    <property type="match status" value="1"/>
</dbReference>
<evidence type="ECO:0000256" key="4">
    <source>
        <dbReference type="ARBA" id="ARBA00011218"/>
    </source>
</evidence>
<dbReference type="SUPFAM" id="SSF51690">
    <property type="entry name" value="Nicotinate/Quinolinate PRTase C-terminal domain-like"/>
    <property type="match status" value="1"/>
</dbReference>
<evidence type="ECO:0000256" key="2">
    <source>
        <dbReference type="ARBA" id="ARBA00004893"/>
    </source>
</evidence>
<keyword evidence="17" id="KW-1185">Reference proteome</keyword>
<dbReference type="GO" id="GO:0004514">
    <property type="term" value="F:nicotinate-nucleotide diphosphorylase (carboxylating) activity"/>
    <property type="evidence" value="ECO:0007669"/>
    <property type="project" value="UniProtKB-EC"/>
</dbReference>
<evidence type="ECO:0000313" key="17">
    <source>
        <dbReference type="Proteomes" id="UP000276437"/>
    </source>
</evidence>
<dbReference type="Pfam" id="PF02749">
    <property type="entry name" value="QRPTase_N"/>
    <property type="match status" value="1"/>
</dbReference>
<dbReference type="CDD" id="cd01572">
    <property type="entry name" value="QPRTase"/>
    <property type="match status" value="1"/>
</dbReference>
<dbReference type="FunFam" id="3.90.1170.20:FF:000001">
    <property type="entry name" value="Nicotinate-nucleotide diphosphorylase (Carboxylating)"/>
    <property type="match status" value="1"/>
</dbReference>
<dbReference type="AlphaFoldDB" id="A0A348AQI5"/>
<dbReference type="Proteomes" id="UP000276437">
    <property type="component" value="Chromosome"/>
</dbReference>
<dbReference type="InterPro" id="IPR002638">
    <property type="entry name" value="Quinolinate_PRibosylTrfase_C"/>
</dbReference>
<keyword evidence="6" id="KW-0662">Pyridine nucleotide biosynthesis</keyword>
<evidence type="ECO:0000256" key="1">
    <source>
        <dbReference type="ARBA" id="ARBA00003237"/>
    </source>
</evidence>
<evidence type="ECO:0000256" key="5">
    <source>
        <dbReference type="ARBA" id="ARBA00011944"/>
    </source>
</evidence>
<comment type="function">
    <text evidence="1">Involved in the catabolism of quinolinic acid (QA).</text>
</comment>
<dbReference type="GO" id="GO:0034213">
    <property type="term" value="P:quinolinate catabolic process"/>
    <property type="evidence" value="ECO:0007669"/>
    <property type="project" value="TreeGrafter"/>
</dbReference>
<feature type="binding site" evidence="13">
    <location>
        <position position="105"/>
    </location>
    <ligand>
        <name>substrate</name>
    </ligand>
</feature>
<dbReference type="InterPro" id="IPR027277">
    <property type="entry name" value="NadC/ModD"/>
</dbReference>
<comment type="pathway">
    <text evidence="2">Cofactor biosynthesis; NAD(+) biosynthesis; nicotinate D-ribonucleotide from quinolinate: step 1/1.</text>
</comment>
<feature type="binding site" evidence="13">
    <location>
        <begin position="267"/>
        <end position="269"/>
    </location>
    <ligand>
        <name>substrate</name>
    </ligand>
</feature>
<dbReference type="GO" id="GO:0009435">
    <property type="term" value="P:NAD+ biosynthetic process"/>
    <property type="evidence" value="ECO:0007669"/>
    <property type="project" value="UniProtKB-UniPathway"/>
</dbReference>
<dbReference type="UniPathway" id="UPA00253">
    <property type="reaction ID" value="UER00331"/>
</dbReference>
<evidence type="ECO:0000256" key="11">
    <source>
        <dbReference type="ARBA" id="ARBA00069173"/>
    </source>
</evidence>
<dbReference type="InterPro" id="IPR022412">
    <property type="entry name" value="Quinolinate_PRibosylTrfase_N"/>
</dbReference>
<evidence type="ECO:0000256" key="12">
    <source>
        <dbReference type="PIRNR" id="PIRNR006250"/>
    </source>
</evidence>
<organism evidence="16 17">
    <name type="scientific">Methylomusa anaerophila</name>
    <dbReference type="NCBI Taxonomy" id="1930071"/>
    <lineage>
        <taxon>Bacteria</taxon>
        <taxon>Bacillati</taxon>
        <taxon>Bacillota</taxon>
        <taxon>Negativicutes</taxon>
        <taxon>Selenomonadales</taxon>
        <taxon>Sporomusaceae</taxon>
        <taxon>Methylomusa</taxon>
    </lineage>
</organism>
<feature type="binding site" evidence="13">
    <location>
        <position position="162"/>
    </location>
    <ligand>
        <name>substrate</name>
    </ligand>
</feature>
<name>A0A348AQI5_9FIRM</name>
<comment type="subunit">
    <text evidence="4">Hexamer formed by 3 homodimers.</text>
</comment>
<dbReference type="GO" id="GO:0005737">
    <property type="term" value="C:cytoplasm"/>
    <property type="evidence" value="ECO:0007669"/>
    <property type="project" value="TreeGrafter"/>
</dbReference>
<dbReference type="EMBL" id="AP018449">
    <property type="protein sequence ID" value="BBB93333.1"/>
    <property type="molecule type" value="Genomic_DNA"/>
</dbReference>
<comment type="catalytic activity">
    <reaction evidence="10">
        <text>nicotinate beta-D-ribonucleotide + CO2 + diphosphate = quinolinate + 5-phospho-alpha-D-ribose 1-diphosphate + 2 H(+)</text>
        <dbReference type="Rhea" id="RHEA:12733"/>
        <dbReference type="ChEBI" id="CHEBI:15378"/>
        <dbReference type="ChEBI" id="CHEBI:16526"/>
        <dbReference type="ChEBI" id="CHEBI:29959"/>
        <dbReference type="ChEBI" id="CHEBI:33019"/>
        <dbReference type="ChEBI" id="CHEBI:57502"/>
        <dbReference type="ChEBI" id="CHEBI:58017"/>
        <dbReference type="EC" id="2.4.2.19"/>
    </reaction>
</comment>
<dbReference type="InterPro" id="IPR036068">
    <property type="entry name" value="Nicotinate_pribotase-like_C"/>
</dbReference>
<protein>
    <recommendedName>
        <fullName evidence="11">Probable nicotinate-nucleotide pyrophosphorylase [carboxylating]</fullName>
        <ecNumber evidence="5">2.4.2.19</ecNumber>
    </recommendedName>
    <alternativeName>
        <fullName evidence="9">Quinolinate phosphoribosyltransferase [decarboxylating]</fullName>
    </alternativeName>
</protein>
<dbReference type="PANTHER" id="PTHR32179:SF3">
    <property type="entry name" value="NICOTINATE-NUCLEOTIDE PYROPHOSPHORYLASE [CARBOXYLATING]"/>
    <property type="match status" value="1"/>
</dbReference>
<evidence type="ECO:0000256" key="10">
    <source>
        <dbReference type="ARBA" id="ARBA00047445"/>
    </source>
</evidence>
<dbReference type="PANTHER" id="PTHR32179">
    <property type="entry name" value="NICOTINATE-NUCLEOTIDE PYROPHOSPHORYLASE [CARBOXYLATING]"/>
    <property type="match status" value="1"/>
</dbReference>
<evidence type="ECO:0000256" key="6">
    <source>
        <dbReference type="ARBA" id="ARBA00022642"/>
    </source>
</evidence>